<dbReference type="PANTHER" id="PTHR12002">
    <property type="entry name" value="CLAUDIN"/>
    <property type="match status" value="1"/>
</dbReference>
<evidence type="ECO:0000313" key="12">
    <source>
        <dbReference type="Proteomes" id="UP000008144"/>
    </source>
</evidence>
<dbReference type="GO" id="GO:0005886">
    <property type="term" value="C:plasma membrane"/>
    <property type="evidence" value="ECO:0000318"/>
    <property type="project" value="GO_Central"/>
</dbReference>
<evidence type="ECO:0000256" key="3">
    <source>
        <dbReference type="ARBA" id="ARBA00008295"/>
    </source>
</evidence>
<feature type="transmembrane region" description="Helical" evidence="10">
    <location>
        <begin position="21"/>
        <end position="44"/>
    </location>
</feature>
<reference evidence="11" key="3">
    <citation type="submission" date="2025-08" db="UniProtKB">
        <authorList>
            <consortium name="Ensembl"/>
        </authorList>
    </citation>
    <scope>IDENTIFICATION</scope>
</reference>
<dbReference type="OMA" id="MITACLL"/>
<dbReference type="GO" id="GO:0005923">
    <property type="term" value="C:bicellular tight junction"/>
    <property type="evidence" value="ECO:0000318"/>
    <property type="project" value="GO_Central"/>
</dbReference>
<feature type="transmembrane region" description="Helical" evidence="10">
    <location>
        <begin position="170"/>
        <end position="193"/>
    </location>
</feature>
<dbReference type="Gene3D" id="1.20.140.150">
    <property type="match status" value="1"/>
</dbReference>
<accession>A0A1W2W2N3</accession>
<dbReference type="InterPro" id="IPR004031">
    <property type="entry name" value="PMP22/EMP/MP20/Claudin"/>
</dbReference>
<reference evidence="11" key="4">
    <citation type="submission" date="2025-09" db="UniProtKB">
        <authorList>
            <consortium name="Ensembl"/>
        </authorList>
    </citation>
    <scope>IDENTIFICATION</scope>
</reference>
<keyword evidence="8 10" id="KW-1133">Transmembrane helix</keyword>
<dbReference type="GO" id="GO:0070830">
    <property type="term" value="P:bicellular tight junction assembly"/>
    <property type="evidence" value="ECO:0000318"/>
    <property type="project" value="GO_Central"/>
</dbReference>
<dbReference type="OrthoDB" id="8498983at2759"/>
<keyword evidence="12" id="KW-1185">Reference proteome</keyword>
<evidence type="ECO:0000256" key="6">
    <source>
        <dbReference type="ARBA" id="ARBA00022692"/>
    </source>
</evidence>
<protein>
    <submittedName>
        <fullName evidence="11">Claudin-16-like</fullName>
    </submittedName>
</protein>
<dbReference type="GO" id="GO:0005198">
    <property type="term" value="F:structural molecule activity"/>
    <property type="evidence" value="ECO:0007669"/>
    <property type="project" value="InterPro"/>
</dbReference>
<reference evidence="12" key="1">
    <citation type="journal article" date="2002" name="Science">
        <title>The draft genome of Ciona intestinalis: insights into chordate and vertebrate origins.</title>
        <authorList>
            <person name="Dehal P."/>
            <person name="Satou Y."/>
            <person name="Campbell R.K."/>
            <person name="Chapman J."/>
            <person name="Degnan B."/>
            <person name="De Tomaso A."/>
            <person name="Davidson B."/>
            <person name="Di Gregorio A."/>
            <person name="Gelpke M."/>
            <person name="Goodstein D.M."/>
            <person name="Harafuji N."/>
            <person name="Hastings K.E."/>
            <person name="Ho I."/>
            <person name="Hotta K."/>
            <person name="Huang W."/>
            <person name="Kawashima T."/>
            <person name="Lemaire P."/>
            <person name="Martinez D."/>
            <person name="Meinertzhagen I.A."/>
            <person name="Necula S."/>
            <person name="Nonaka M."/>
            <person name="Putnam N."/>
            <person name="Rash S."/>
            <person name="Saiga H."/>
            <person name="Satake M."/>
            <person name="Terry A."/>
            <person name="Yamada L."/>
            <person name="Wang H.G."/>
            <person name="Awazu S."/>
            <person name="Azumi K."/>
            <person name="Boore J."/>
            <person name="Branno M."/>
            <person name="Chin-Bow S."/>
            <person name="DeSantis R."/>
            <person name="Doyle S."/>
            <person name="Francino P."/>
            <person name="Keys D.N."/>
            <person name="Haga S."/>
            <person name="Hayashi H."/>
            <person name="Hino K."/>
            <person name="Imai K.S."/>
            <person name="Inaba K."/>
            <person name="Kano S."/>
            <person name="Kobayashi K."/>
            <person name="Kobayashi M."/>
            <person name="Lee B.I."/>
            <person name="Makabe K.W."/>
            <person name="Manohar C."/>
            <person name="Matassi G."/>
            <person name="Medina M."/>
            <person name="Mochizuki Y."/>
            <person name="Mount S."/>
            <person name="Morishita T."/>
            <person name="Miura S."/>
            <person name="Nakayama A."/>
            <person name="Nishizaka S."/>
            <person name="Nomoto H."/>
            <person name="Ohta F."/>
            <person name="Oishi K."/>
            <person name="Rigoutsos I."/>
            <person name="Sano M."/>
            <person name="Sasaki A."/>
            <person name="Sasakura Y."/>
            <person name="Shoguchi E."/>
            <person name="Shin-i T."/>
            <person name="Spagnuolo A."/>
            <person name="Stainier D."/>
            <person name="Suzuki M.M."/>
            <person name="Tassy O."/>
            <person name="Takatori N."/>
            <person name="Tokuoka M."/>
            <person name="Yagi K."/>
            <person name="Yoshizaki F."/>
            <person name="Wada S."/>
            <person name="Zhang C."/>
            <person name="Hyatt P.D."/>
            <person name="Larimer F."/>
            <person name="Detter C."/>
            <person name="Doggett N."/>
            <person name="Glavina T."/>
            <person name="Hawkins T."/>
            <person name="Richardson P."/>
            <person name="Lucas S."/>
            <person name="Kohara Y."/>
            <person name="Levine M."/>
            <person name="Satoh N."/>
            <person name="Rokhsar D.S."/>
        </authorList>
    </citation>
    <scope>NUCLEOTIDE SEQUENCE [LARGE SCALE GENOMIC DNA]</scope>
</reference>
<dbReference type="EMBL" id="EAAA01002152">
    <property type="status" value="NOT_ANNOTATED_CDS"/>
    <property type="molecule type" value="Genomic_DNA"/>
</dbReference>
<feature type="transmembrane region" description="Helical" evidence="10">
    <location>
        <begin position="131"/>
        <end position="150"/>
    </location>
</feature>
<reference evidence="11" key="2">
    <citation type="journal article" date="2008" name="Genome Biol.">
        <title>Improved genome assembly and evidence-based global gene model set for the chordate Ciona intestinalis: new insight into intron and operon populations.</title>
        <authorList>
            <person name="Satou Y."/>
            <person name="Mineta K."/>
            <person name="Ogasawara M."/>
            <person name="Sasakura Y."/>
            <person name="Shoguchi E."/>
            <person name="Ueno K."/>
            <person name="Yamada L."/>
            <person name="Matsumoto J."/>
            <person name="Wasserscheid J."/>
            <person name="Dewar K."/>
            <person name="Wiley G.B."/>
            <person name="Macmil S.L."/>
            <person name="Roe B.A."/>
            <person name="Zeller R.W."/>
            <person name="Hastings K.E."/>
            <person name="Lemaire P."/>
            <person name="Lindquist E."/>
            <person name="Endo T."/>
            <person name="Hotta K."/>
            <person name="Inaba K."/>
        </authorList>
    </citation>
    <scope>NUCLEOTIDE SEQUENCE [LARGE SCALE GENOMIC DNA]</scope>
    <source>
        <strain evidence="11">wild type</strain>
    </source>
</reference>
<dbReference type="GeneID" id="100186332"/>
<sequence length="274" mass="29527">MADYATDSASSVIAPLCKFAGFIFGLTAASCVVFVTVTPCWYVIYAEASISPYENCYGLWKFCSSTGLCGKWLSGSLLGSHGAQRTVCRGLMITACLLSGFALILNVMGMRCILLFRLLPRTKEKLTRRAAVVWIVAGTFVLISSTWYGLEVMYSVWDEGKASELSDGIFVGWGATAFAYAAAGLLWIGATVSRSERKEAEKRRDSILSTVAAAYAASRSGSGASTTCCCYLAPRLLGCGHECGHHSNTGDDKIRTLEPITECQVTSHARTTYM</sequence>
<dbReference type="KEGG" id="cin:100186332"/>
<evidence type="ECO:0000256" key="2">
    <source>
        <dbReference type="ARBA" id="ARBA00004651"/>
    </source>
</evidence>
<accession>F6PMJ8</accession>
<evidence type="ECO:0000256" key="4">
    <source>
        <dbReference type="ARBA" id="ARBA00022427"/>
    </source>
</evidence>
<evidence type="ECO:0000256" key="5">
    <source>
        <dbReference type="ARBA" id="ARBA00022475"/>
    </source>
</evidence>
<keyword evidence="6 10" id="KW-0812">Transmembrane</keyword>
<dbReference type="GeneTree" id="ENSGT00720000109690"/>
<evidence type="ECO:0000313" key="11">
    <source>
        <dbReference type="Ensembl" id="ENSCINP00000009847.3"/>
    </source>
</evidence>
<evidence type="ECO:0000256" key="1">
    <source>
        <dbReference type="ARBA" id="ARBA00004435"/>
    </source>
</evidence>
<comment type="similarity">
    <text evidence="3">Belongs to the claudin family.</text>
</comment>
<dbReference type="GO" id="GO:0007155">
    <property type="term" value="P:cell adhesion"/>
    <property type="evidence" value="ECO:0000318"/>
    <property type="project" value="GO_Central"/>
</dbReference>
<gene>
    <name evidence="11" type="primary">LOC100186332</name>
</gene>
<evidence type="ECO:0000256" key="9">
    <source>
        <dbReference type="ARBA" id="ARBA00023136"/>
    </source>
</evidence>
<proteinExistence type="inferred from homology"/>
<keyword evidence="5" id="KW-1003">Cell membrane</keyword>
<dbReference type="InterPro" id="IPR006187">
    <property type="entry name" value="Claudin"/>
</dbReference>
<dbReference type="Pfam" id="PF00822">
    <property type="entry name" value="PMP22_Claudin"/>
    <property type="match status" value="1"/>
</dbReference>
<comment type="subcellular location">
    <subcellularLocation>
        <location evidence="1">Cell junction</location>
        <location evidence="1">Tight junction</location>
    </subcellularLocation>
    <subcellularLocation>
        <location evidence="2">Cell membrane</location>
        <topology evidence="2">Multi-pass membrane protein</topology>
    </subcellularLocation>
</comment>
<evidence type="ECO:0000256" key="10">
    <source>
        <dbReference type="SAM" id="Phobius"/>
    </source>
</evidence>
<feature type="transmembrane region" description="Helical" evidence="10">
    <location>
        <begin position="91"/>
        <end position="119"/>
    </location>
</feature>
<keyword evidence="7" id="KW-0965">Cell junction</keyword>
<dbReference type="PRINTS" id="PR01077">
    <property type="entry name" value="CLAUDIN"/>
</dbReference>
<dbReference type="AlphaFoldDB" id="F6PMJ8"/>
<dbReference type="STRING" id="7719.ENSCINP00000009847"/>
<dbReference type="Ensembl" id="ENSCINT00000009847.3">
    <property type="protein sequence ID" value="ENSCINP00000009847.3"/>
    <property type="gene ID" value="ENSCING00000004762.3"/>
</dbReference>
<organism evidence="11 12">
    <name type="scientific">Ciona intestinalis</name>
    <name type="common">Transparent sea squirt</name>
    <name type="synonym">Ascidia intestinalis</name>
    <dbReference type="NCBI Taxonomy" id="7719"/>
    <lineage>
        <taxon>Eukaryota</taxon>
        <taxon>Metazoa</taxon>
        <taxon>Chordata</taxon>
        <taxon>Tunicata</taxon>
        <taxon>Ascidiacea</taxon>
        <taxon>Phlebobranchia</taxon>
        <taxon>Cionidae</taxon>
        <taxon>Ciona</taxon>
    </lineage>
</organism>
<evidence type="ECO:0000256" key="8">
    <source>
        <dbReference type="ARBA" id="ARBA00022989"/>
    </source>
</evidence>
<dbReference type="Proteomes" id="UP000008144">
    <property type="component" value="Chromosome 5"/>
</dbReference>
<dbReference type="HOGENOM" id="CLU_1172943_0_0_1"/>
<keyword evidence="4" id="KW-0796">Tight junction</keyword>
<evidence type="ECO:0000256" key="7">
    <source>
        <dbReference type="ARBA" id="ARBA00022949"/>
    </source>
</evidence>
<name>F6PMJ8_CIOIN</name>
<keyword evidence="9 10" id="KW-0472">Membrane</keyword>
<dbReference type="RefSeq" id="XP_002119352.1">
    <property type="nucleotide sequence ID" value="XM_002119316.3"/>
</dbReference>
<dbReference type="InParanoid" id="F6PMJ8"/>